<comment type="caution">
    <text evidence="2">The sequence shown here is derived from an EMBL/GenBank/DDBJ whole genome shotgun (WGS) entry which is preliminary data.</text>
</comment>
<accession>A0AB35IG42</accession>
<keyword evidence="2" id="KW-0540">Nuclease</keyword>
<dbReference type="Pfam" id="PF03372">
    <property type="entry name" value="Exo_endo_phos"/>
    <property type="match status" value="1"/>
</dbReference>
<protein>
    <submittedName>
        <fullName evidence="2">Endonuclease/exonuclease/phosphatase family protein</fullName>
    </submittedName>
</protein>
<sequence>MNKQFKLIIKILLMIISGRYYYSILTNEYCYKFVDQKKIQNSKTNTLRIGTYNIKSLNYGKNDLKSFNKDIIDLKLDIICLQEVDKNSLRSDNFDMLKIMANSSGYCYYYFYPTMWILSGYYGLGILSKYSIIEVMAQRLPNSIIREPRILTRTKLYFNEQIINIYNTHLTYADNQYRIKQMDYVKKHVDFNSYSILAGDFNSFKMNNKFKMEGVKCINENKKYKTFCEFAAPDNIFYADFFELKNCGLKKSSFSDHDLLYGEFFLKG</sequence>
<dbReference type="RefSeq" id="WP_270372538.1">
    <property type="nucleotide sequence ID" value="NZ_JAQDLY010000019.1"/>
</dbReference>
<dbReference type="InterPro" id="IPR005135">
    <property type="entry name" value="Endo/exonuclease/phosphatase"/>
</dbReference>
<evidence type="ECO:0000313" key="2">
    <source>
        <dbReference type="EMBL" id="MDB7083097.1"/>
    </source>
</evidence>
<gene>
    <name evidence="2" type="ORF">PM738_04720</name>
</gene>
<evidence type="ECO:0000259" key="1">
    <source>
        <dbReference type="Pfam" id="PF03372"/>
    </source>
</evidence>
<keyword evidence="2" id="KW-0255">Endonuclease</keyword>
<dbReference type="InterPro" id="IPR036691">
    <property type="entry name" value="Endo/exonu/phosph_ase_sf"/>
</dbReference>
<name>A0AB35IG42_9FIRM</name>
<dbReference type="GO" id="GO:0006506">
    <property type="term" value="P:GPI anchor biosynthetic process"/>
    <property type="evidence" value="ECO:0007669"/>
    <property type="project" value="TreeGrafter"/>
</dbReference>
<reference evidence="2" key="1">
    <citation type="submission" date="2023-01" db="EMBL/GenBank/DDBJ databases">
        <title>Human gut microbiome strain richness.</title>
        <authorList>
            <person name="Chen-Liaw A."/>
        </authorList>
    </citation>
    <scope>NUCLEOTIDE SEQUENCE</scope>
    <source>
        <strain evidence="2">1001217st2_G6_1001217B_191108</strain>
    </source>
</reference>
<dbReference type="InterPro" id="IPR051916">
    <property type="entry name" value="GPI-anchor_lipid_remodeler"/>
</dbReference>
<evidence type="ECO:0000313" key="3">
    <source>
        <dbReference type="Proteomes" id="UP001211987"/>
    </source>
</evidence>
<dbReference type="AlphaFoldDB" id="A0AB35IG42"/>
<dbReference type="PANTHER" id="PTHR14859">
    <property type="entry name" value="CALCOFLUOR WHITE HYPERSENSITIVE PROTEIN PRECURSOR"/>
    <property type="match status" value="1"/>
</dbReference>
<keyword evidence="2" id="KW-0378">Hydrolase</keyword>
<dbReference type="GO" id="GO:0004519">
    <property type="term" value="F:endonuclease activity"/>
    <property type="evidence" value="ECO:0007669"/>
    <property type="project" value="UniProtKB-KW"/>
</dbReference>
<dbReference type="SUPFAM" id="SSF56219">
    <property type="entry name" value="DNase I-like"/>
    <property type="match status" value="1"/>
</dbReference>
<proteinExistence type="predicted"/>
<dbReference type="Gene3D" id="3.60.10.10">
    <property type="entry name" value="Endonuclease/exonuclease/phosphatase"/>
    <property type="match status" value="1"/>
</dbReference>
<dbReference type="Proteomes" id="UP001211987">
    <property type="component" value="Unassembled WGS sequence"/>
</dbReference>
<dbReference type="GO" id="GO:0016020">
    <property type="term" value="C:membrane"/>
    <property type="evidence" value="ECO:0007669"/>
    <property type="project" value="GOC"/>
</dbReference>
<organism evidence="2 3">
    <name type="scientific">Thomasclavelia ramosa</name>
    <dbReference type="NCBI Taxonomy" id="1547"/>
    <lineage>
        <taxon>Bacteria</taxon>
        <taxon>Bacillati</taxon>
        <taxon>Bacillota</taxon>
        <taxon>Erysipelotrichia</taxon>
        <taxon>Erysipelotrichales</taxon>
        <taxon>Coprobacillaceae</taxon>
        <taxon>Thomasclavelia</taxon>
    </lineage>
</organism>
<dbReference type="EMBL" id="JAQLKE010000005">
    <property type="protein sequence ID" value="MDB7083097.1"/>
    <property type="molecule type" value="Genomic_DNA"/>
</dbReference>
<dbReference type="PANTHER" id="PTHR14859:SF15">
    <property type="entry name" value="ENDONUCLEASE_EXONUCLEASE_PHOSPHATASE DOMAIN-CONTAINING PROTEIN"/>
    <property type="match status" value="1"/>
</dbReference>
<feature type="domain" description="Endonuclease/exonuclease/phosphatase" evidence="1">
    <location>
        <begin position="50"/>
        <end position="203"/>
    </location>
</feature>